<feature type="active site" evidence="3">
    <location>
        <position position="95"/>
    </location>
</feature>
<dbReference type="PROSITE" id="PS00917">
    <property type="entry name" value="ASN_GLN_ASE_2"/>
    <property type="match status" value="1"/>
</dbReference>
<dbReference type="PIRSF" id="PIRSF001220">
    <property type="entry name" value="L-ASNase_gatD"/>
    <property type="match status" value="1"/>
</dbReference>
<reference evidence="5" key="2">
    <citation type="submission" date="2021-04" db="EMBL/GenBank/DDBJ databases">
        <authorList>
            <person name="Gilroy R."/>
        </authorList>
    </citation>
    <scope>NUCLEOTIDE SEQUENCE</scope>
    <source>
        <strain evidence="5">CHK191-13928</strain>
    </source>
</reference>
<evidence type="ECO:0000313" key="6">
    <source>
        <dbReference type="Proteomes" id="UP000886721"/>
    </source>
</evidence>
<dbReference type="Gene3D" id="3.40.50.40">
    <property type="match status" value="1"/>
</dbReference>
<accession>A0A9D1WWR2</accession>
<feature type="active site" description="O-isoaspartyl threonine intermediate" evidence="1">
    <location>
        <position position="14"/>
    </location>
</feature>
<keyword evidence="5" id="KW-0378">Hydrolase</keyword>
<gene>
    <name evidence="5" type="ORF">H9735_10600</name>
</gene>
<feature type="binding site" evidence="2">
    <location>
        <position position="63"/>
    </location>
    <ligand>
        <name>substrate</name>
    </ligand>
</feature>
<dbReference type="SMART" id="SM00870">
    <property type="entry name" value="Asparaginase"/>
    <property type="match status" value="1"/>
</dbReference>
<dbReference type="PANTHER" id="PTHR11707">
    <property type="entry name" value="L-ASPARAGINASE"/>
    <property type="match status" value="1"/>
</dbReference>
<dbReference type="InterPro" id="IPR036152">
    <property type="entry name" value="Asp/glu_Ase-like_sf"/>
</dbReference>
<feature type="domain" description="L-asparaginase N-terminal" evidence="4">
    <location>
        <begin position="5"/>
        <end position="174"/>
    </location>
</feature>
<dbReference type="InterPro" id="IPR006034">
    <property type="entry name" value="Asparaginase/glutaminase-like"/>
</dbReference>
<dbReference type="InterPro" id="IPR037152">
    <property type="entry name" value="L-asparaginase_N_sf"/>
</dbReference>
<name>A0A9D1WWR2_9FIRM</name>
<evidence type="ECO:0000256" key="1">
    <source>
        <dbReference type="PIRSR" id="PIRSR001220-1"/>
    </source>
</evidence>
<proteinExistence type="predicted"/>
<dbReference type="InterPro" id="IPR027475">
    <property type="entry name" value="Asparaginase/glutaminase_AS2"/>
</dbReference>
<sequence length="343" mass="38475">MEKAKILLILTGGTICSFGDDKNENRDVQTKKAERLLLKNFQESDSPYRDCDFDVKMILDILSENMTVGRWNRLIAFLKQTDLSKYQGVIIAHGTDTLAYTSNLLSLVLSGTAIPVFLVSSNLPLNNSQANGNVNFKTAVELICTGMDPGVYVPFQNEDGICYLHKGCNLMQSGNYSQNFYSQSALKVSDIADIPRNWYQVNAPIVLKDMGELKDDVLAIRPYVGLNYRWFQLDSGIRAVVHGLYHAETACVTVEQEEESHSILFLLKECRKRDIPVIIEPSREDQSFYITNSEMVENGAVPVYGMTSEMVYVKTLVAGALGYGRKDLIEFLRKDVCGEMIDS</sequence>
<organism evidence="5 6">
    <name type="scientific">Candidatus Anaerostipes excrementavium</name>
    <dbReference type="NCBI Taxonomy" id="2838463"/>
    <lineage>
        <taxon>Bacteria</taxon>
        <taxon>Bacillati</taxon>
        <taxon>Bacillota</taxon>
        <taxon>Clostridia</taxon>
        <taxon>Lachnospirales</taxon>
        <taxon>Lachnospiraceae</taxon>
        <taxon>Anaerostipes</taxon>
    </lineage>
</organism>
<dbReference type="InterPro" id="IPR027474">
    <property type="entry name" value="L-asparaginase_N"/>
</dbReference>
<comment type="caution">
    <text evidence="5">The sequence shown here is derived from an EMBL/GenBank/DDBJ whole genome shotgun (WGS) entry which is preliminary data.</text>
</comment>
<evidence type="ECO:0000256" key="2">
    <source>
        <dbReference type="PIRSR" id="PIRSR001220-2"/>
    </source>
</evidence>
<dbReference type="PRINTS" id="PR00139">
    <property type="entry name" value="ASNGLNASE"/>
</dbReference>
<dbReference type="EMBL" id="DXEM01000032">
    <property type="protein sequence ID" value="HIX68552.1"/>
    <property type="molecule type" value="Genomic_DNA"/>
</dbReference>
<dbReference type="Proteomes" id="UP000886721">
    <property type="component" value="Unassembled WGS sequence"/>
</dbReference>
<dbReference type="Pfam" id="PF00710">
    <property type="entry name" value="Asparaginase"/>
    <property type="match status" value="1"/>
</dbReference>
<evidence type="ECO:0000259" key="4">
    <source>
        <dbReference type="Pfam" id="PF00710"/>
    </source>
</evidence>
<evidence type="ECO:0000313" key="5">
    <source>
        <dbReference type="EMBL" id="HIX68552.1"/>
    </source>
</evidence>
<dbReference type="PROSITE" id="PS51732">
    <property type="entry name" value="ASN_GLN_ASE_3"/>
    <property type="match status" value="1"/>
</dbReference>
<reference evidence="5" key="1">
    <citation type="journal article" date="2021" name="PeerJ">
        <title>Extensive microbial diversity within the chicken gut microbiome revealed by metagenomics and culture.</title>
        <authorList>
            <person name="Gilroy R."/>
            <person name="Ravi A."/>
            <person name="Getino M."/>
            <person name="Pursley I."/>
            <person name="Horton D.L."/>
            <person name="Alikhan N.F."/>
            <person name="Baker D."/>
            <person name="Gharbi K."/>
            <person name="Hall N."/>
            <person name="Watson M."/>
            <person name="Adriaenssens E.M."/>
            <person name="Foster-Nyarko E."/>
            <person name="Jarju S."/>
            <person name="Secka A."/>
            <person name="Antonio M."/>
            <person name="Oren A."/>
            <person name="Chaudhuri R.R."/>
            <person name="La Ragione R."/>
            <person name="Hildebrand F."/>
            <person name="Pallen M.J."/>
        </authorList>
    </citation>
    <scope>NUCLEOTIDE SEQUENCE</scope>
    <source>
        <strain evidence="5">CHK191-13928</strain>
    </source>
</reference>
<feature type="binding site" evidence="2">
    <location>
        <begin position="95"/>
        <end position="96"/>
    </location>
    <ligand>
        <name>substrate</name>
    </ligand>
</feature>
<protein>
    <submittedName>
        <fullName evidence="5">Asparaginase</fullName>
        <ecNumber evidence="5">3.5.1.1</ecNumber>
    </submittedName>
</protein>
<dbReference type="InterPro" id="IPR027473">
    <property type="entry name" value="L-asparaginase_C"/>
</dbReference>
<dbReference type="SUPFAM" id="SSF53774">
    <property type="entry name" value="Glutaminase/Asparaginase"/>
    <property type="match status" value="1"/>
</dbReference>
<evidence type="ECO:0000256" key="3">
    <source>
        <dbReference type="PROSITE-ProRule" id="PRU10100"/>
    </source>
</evidence>
<dbReference type="Gene3D" id="3.40.50.1170">
    <property type="entry name" value="L-asparaginase, N-terminal domain"/>
    <property type="match status" value="1"/>
</dbReference>
<dbReference type="AlphaFoldDB" id="A0A9D1WWR2"/>
<dbReference type="GO" id="GO:0004067">
    <property type="term" value="F:asparaginase activity"/>
    <property type="evidence" value="ECO:0007669"/>
    <property type="project" value="UniProtKB-UniRule"/>
</dbReference>
<dbReference type="PANTHER" id="PTHR11707:SF28">
    <property type="entry name" value="60 KDA LYSOPHOSPHOLIPASE"/>
    <property type="match status" value="1"/>
</dbReference>
<dbReference type="PIRSF" id="PIRSF500176">
    <property type="entry name" value="L_ASNase"/>
    <property type="match status" value="1"/>
</dbReference>
<dbReference type="EC" id="3.5.1.1" evidence="5"/>